<evidence type="ECO:0000313" key="2">
    <source>
        <dbReference type="Proteomes" id="UP000004994"/>
    </source>
</evidence>
<dbReference type="Proteomes" id="UP000004994">
    <property type="component" value="Chromosome 7"/>
</dbReference>
<proteinExistence type="predicted"/>
<dbReference type="Gramene" id="Solyc07g017575.1.1">
    <property type="protein sequence ID" value="Solyc07g017575.1.1"/>
    <property type="gene ID" value="Solyc07g017575.1"/>
</dbReference>
<reference evidence="1" key="1">
    <citation type="journal article" date="2012" name="Nature">
        <title>The tomato genome sequence provides insights into fleshy fruit evolution.</title>
        <authorList>
            <consortium name="Tomato Genome Consortium"/>
        </authorList>
    </citation>
    <scope>NUCLEOTIDE SEQUENCE [LARGE SCALE GENOMIC DNA]</scope>
    <source>
        <strain evidence="1">cv. Heinz 1706</strain>
    </source>
</reference>
<reference evidence="1" key="2">
    <citation type="submission" date="2019-01" db="UniProtKB">
        <authorList>
            <consortium name="EnsemblPlants"/>
        </authorList>
    </citation>
    <scope>IDENTIFICATION</scope>
    <source>
        <strain evidence="1">cv. Heinz 1706</strain>
    </source>
</reference>
<dbReference type="EnsemblPlants" id="Solyc07g017575.1.1">
    <property type="protein sequence ID" value="Solyc07g017575.1.1"/>
    <property type="gene ID" value="Solyc07g017575.1"/>
</dbReference>
<accession>A0A3Q7H932</accession>
<sequence length="105" mass="12636">MEDTILEEVPYIFRSQGMFMICEQNRRRLPRFYVLKGIRDALCIRVCFYEDSPHQKPRTCEGRKSWEVEVKHASWIVEKILKAVQWLEEGLQVLEIMEAEEFNIK</sequence>
<protein>
    <submittedName>
        <fullName evidence="1">Uncharacterized protein</fullName>
    </submittedName>
</protein>
<organism evidence="1">
    <name type="scientific">Solanum lycopersicum</name>
    <name type="common">Tomato</name>
    <name type="synonym">Lycopersicon esculentum</name>
    <dbReference type="NCBI Taxonomy" id="4081"/>
    <lineage>
        <taxon>Eukaryota</taxon>
        <taxon>Viridiplantae</taxon>
        <taxon>Streptophyta</taxon>
        <taxon>Embryophyta</taxon>
        <taxon>Tracheophyta</taxon>
        <taxon>Spermatophyta</taxon>
        <taxon>Magnoliopsida</taxon>
        <taxon>eudicotyledons</taxon>
        <taxon>Gunneridae</taxon>
        <taxon>Pentapetalae</taxon>
        <taxon>asterids</taxon>
        <taxon>lamiids</taxon>
        <taxon>Solanales</taxon>
        <taxon>Solanaceae</taxon>
        <taxon>Solanoideae</taxon>
        <taxon>Solaneae</taxon>
        <taxon>Solanum</taxon>
        <taxon>Solanum subgen. Lycopersicon</taxon>
    </lineage>
</organism>
<evidence type="ECO:0000313" key="1">
    <source>
        <dbReference type="EnsemblPlants" id="Solyc07g017575.1.1"/>
    </source>
</evidence>
<keyword evidence="2" id="KW-1185">Reference proteome</keyword>
<name>A0A3Q7H932_SOLLC</name>
<dbReference type="InParanoid" id="A0A3Q7H932"/>
<dbReference type="AlphaFoldDB" id="A0A3Q7H932"/>